<gene>
    <name evidence="2" type="ORF">XAT740_LOCUS54937</name>
</gene>
<sequence>DVSQILRIPIELEFDNELTELIQAATISLDSVEKIKSFIQTITELLNDLRDNEYFLQRQWADSLKETCRILAIENSFLNFVPIGIKCENYVALCIHLIRMRTILQERSVNIEEKEAKQWDESMNINSVEQQPNRFREYLNLSGESDETPCASTDPEWIEWPETDPTPADPSTGVNLDPWNPDRPSEPTLPRAMANPPGETLEYSSLFELTIALVPLSTSTLFEQIHSQNEQPTATDLRKPLKFTITDLNGKTTVSLWRSEILCQKLRDLFKKEKYDENILVIIDKNKIFLNFLNDDIQLPKQICQEYWIIRKDSLLTVQFQFRENRFEYFSTADGEISAIINRFVADQNITPLSEGIYLCFFDEQGKAIENGMVTDLNKQLENPEAKTILIIVTEDNLNAKSLSQVTLRTEQNQERIGLFHSDANWDHVNEWLKHFTDITDPPSEYAFLDREQKIILDDEQSISSTIEQLQPTIIDGISRNSTTKVIFTYENNSVSINALKSSRICHLLNNEDLLRRLNLIDISPNDCVLVLGETNEQVLSQEDIRQPLMTYLSAEDRPVHFRISIMIQILRYDNSEPSSLLLPSRNVTMEHIFQSIDNVPANVYKYLASNSTKKIIDDCETLSNLHETKFLLVKENETCFISVKKSKSNQLLDLDDEQNAIHQKFTIYAQIRDIYQENQLDIDRHYCLYSNDFVPSIDTQLFLFPRSNSTIEFALIDQNLPIKVTIQNKENQQTIQFHCSSTINVGRLHSIACQFFTLNGKYYELKKSDCILDDEDITLHDIDSEMKEIELQLEPKATIHSSIKFGQRIIELPCSLDTSVEVIIKEALDHFRVCQEDYPIYQLFTLTDDGESEIDDTFSIENIYELFPSRPETIPFELKRKQV</sequence>
<reference evidence="2" key="1">
    <citation type="submission" date="2021-02" db="EMBL/GenBank/DDBJ databases">
        <authorList>
            <person name="Nowell W R."/>
        </authorList>
    </citation>
    <scope>NUCLEOTIDE SEQUENCE</scope>
</reference>
<dbReference type="AlphaFoldDB" id="A0A816EUY2"/>
<dbReference type="EMBL" id="CAJNOR010010067">
    <property type="protein sequence ID" value="CAF1650854.1"/>
    <property type="molecule type" value="Genomic_DNA"/>
</dbReference>
<dbReference type="Proteomes" id="UP000663828">
    <property type="component" value="Unassembled WGS sequence"/>
</dbReference>
<protein>
    <submittedName>
        <fullName evidence="2">Uncharacterized protein</fullName>
    </submittedName>
</protein>
<comment type="caution">
    <text evidence="2">The sequence shown here is derived from an EMBL/GenBank/DDBJ whole genome shotgun (WGS) entry which is preliminary data.</text>
</comment>
<evidence type="ECO:0000256" key="1">
    <source>
        <dbReference type="SAM" id="MobiDB-lite"/>
    </source>
</evidence>
<proteinExistence type="predicted"/>
<evidence type="ECO:0000313" key="2">
    <source>
        <dbReference type="EMBL" id="CAF1650854.1"/>
    </source>
</evidence>
<feature type="non-terminal residue" evidence="2">
    <location>
        <position position="884"/>
    </location>
</feature>
<keyword evidence="3" id="KW-1185">Reference proteome</keyword>
<feature type="region of interest" description="Disordered" evidence="1">
    <location>
        <begin position="164"/>
        <end position="197"/>
    </location>
</feature>
<evidence type="ECO:0000313" key="3">
    <source>
        <dbReference type="Proteomes" id="UP000663828"/>
    </source>
</evidence>
<accession>A0A816EUY2</accession>
<name>A0A816EUY2_ADIRI</name>
<organism evidence="2 3">
    <name type="scientific">Adineta ricciae</name>
    <name type="common">Rotifer</name>
    <dbReference type="NCBI Taxonomy" id="249248"/>
    <lineage>
        <taxon>Eukaryota</taxon>
        <taxon>Metazoa</taxon>
        <taxon>Spiralia</taxon>
        <taxon>Gnathifera</taxon>
        <taxon>Rotifera</taxon>
        <taxon>Eurotatoria</taxon>
        <taxon>Bdelloidea</taxon>
        <taxon>Adinetida</taxon>
        <taxon>Adinetidae</taxon>
        <taxon>Adineta</taxon>
    </lineage>
</organism>